<evidence type="ECO:0000313" key="1">
    <source>
        <dbReference type="EMBL" id="RVU90479.1"/>
    </source>
</evidence>
<sequence>MKPINISLFLFLIFVTFSCKDYAYILDEKDQKPLENVKVIDLDDSTNISITDKEGKFQFKRCGNVVIQKEGYVKDTLEKFGCKPNGKCFKGHIFYMKRTMR</sequence>
<accession>A0A437UA41</accession>
<reference evidence="1" key="1">
    <citation type="submission" date="2018-12" db="EMBL/GenBank/DDBJ databases">
        <title>Draft genome sequence of Flaovobacterium columnare ARS1 isolated from channel catfish in Alabama.</title>
        <authorList>
            <person name="Cai W."/>
            <person name="Arias C."/>
        </authorList>
    </citation>
    <scope>NUCLEOTIDE SEQUENCE [LARGE SCALE GENOMIC DNA]</scope>
    <source>
        <strain evidence="1">ARS1</strain>
    </source>
</reference>
<dbReference type="PROSITE" id="PS51257">
    <property type="entry name" value="PROKAR_LIPOPROTEIN"/>
    <property type="match status" value="1"/>
</dbReference>
<name>A0A437UA41_9FLAO</name>
<evidence type="ECO:0008006" key="3">
    <source>
        <dbReference type="Google" id="ProtNLM"/>
    </source>
</evidence>
<proteinExistence type="predicted"/>
<dbReference type="RefSeq" id="WP_127823195.1">
    <property type="nucleotide sequence ID" value="NZ_RQSM01000003.1"/>
</dbReference>
<organism evidence="1 2">
    <name type="scientific">Flavobacterium columnare</name>
    <dbReference type="NCBI Taxonomy" id="996"/>
    <lineage>
        <taxon>Bacteria</taxon>
        <taxon>Pseudomonadati</taxon>
        <taxon>Bacteroidota</taxon>
        <taxon>Flavobacteriia</taxon>
        <taxon>Flavobacteriales</taxon>
        <taxon>Flavobacteriaceae</taxon>
        <taxon>Flavobacterium</taxon>
    </lineage>
</organism>
<gene>
    <name evidence="1" type="ORF">EH230_05955</name>
</gene>
<keyword evidence="2" id="KW-1185">Reference proteome</keyword>
<dbReference type="OrthoDB" id="1263486at2"/>
<comment type="caution">
    <text evidence="1">The sequence shown here is derived from an EMBL/GenBank/DDBJ whole genome shotgun (WGS) entry which is preliminary data.</text>
</comment>
<protein>
    <recommendedName>
        <fullName evidence="3">Lipoprotein</fullName>
    </recommendedName>
</protein>
<dbReference type="AlphaFoldDB" id="A0A437UA41"/>
<dbReference type="Proteomes" id="UP000288951">
    <property type="component" value="Unassembled WGS sequence"/>
</dbReference>
<evidence type="ECO:0000313" key="2">
    <source>
        <dbReference type="Proteomes" id="UP000288951"/>
    </source>
</evidence>
<dbReference type="EMBL" id="RQSM01000003">
    <property type="protein sequence ID" value="RVU90479.1"/>
    <property type="molecule type" value="Genomic_DNA"/>
</dbReference>